<evidence type="ECO:0000256" key="1">
    <source>
        <dbReference type="ARBA" id="ARBA00004323"/>
    </source>
</evidence>
<feature type="region of interest" description="Disordered" evidence="10">
    <location>
        <begin position="71"/>
        <end position="91"/>
    </location>
</feature>
<dbReference type="Pfam" id="PF11051">
    <property type="entry name" value="Mannosyl_trans3"/>
    <property type="match status" value="1"/>
</dbReference>
<dbReference type="Proteomes" id="UP000697127">
    <property type="component" value="Unassembled WGS sequence"/>
</dbReference>
<evidence type="ECO:0000256" key="7">
    <source>
        <dbReference type="ARBA" id="ARBA00022989"/>
    </source>
</evidence>
<evidence type="ECO:0000313" key="13">
    <source>
        <dbReference type="Proteomes" id="UP000697127"/>
    </source>
</evidence>
<evidence type="ECO:0008006" key="14">
    <source>
        <dbReference type="Google" id="ProtNLM"/>
    </source>
</evidence>
<dbReference type="OrthoDB" id="430354at2759"/>
<dbReference type="SUPFAM" id="SSF53448">
    <property type="entry name" value="Nucleotide-diphospho-sugar transferases"/>
    <property type="match status" value="1"/>
</dbReference>
<accession>A0A9P6WMJ2</accession>
<gene>
    <name evidence="12" type="ORF">C6P40_004542</name>
</gene>
<organism evidence="12 13">
    <name type="scientific">Pichia californica</name>
    <dbReference type="NCBI Taxonomy" id="460514"/>
    <lineage>
        <taxon>Eukaryota</taxon>
        <taxon>Fungi</taxon>
        <taxon>Dikarya</taxon>
        <taxon>Ascomycota</taxon>
        <taxon>Saccharomycotina</taxon>
        <taxon>Pichiomycetes</taxon>
        <taxon>Pichiales</taxon>
        <taxon>Pichiaceae</taxon>
        <taxon>Pichia</taxon>
    </lineage>
</organism>
<keyword evidence="5 11" id="KW-0812">Transmembrane</keyword>
<evidence type="ECO:0000256" key="5">
    <source>
        <dbReference type="ARBA" id="ARBA00022692"/>
    </source>
</evidence>
<evidence type="ECO:0000256" key="10">
    <source>
        <dbReference type="SAM" id="MobiDB-lite"/>
    </source>
</evidence>
<dbReference type="PANTHER" id="PTHR31646:SF1">
    <property type="entry name" value="ALPHA-1,2-MANNOSYLTRANSFERASE MNN2"/>
    <property type="match status" value="1"/>
</dbReference>
<keyword evidence="6" id="KW-0735">Signal-anchor</keyword>
<evidence type="ECO:0000256" key="8">
    <source>
        <dbReference type="ARBA" id="ARBA00023034"/>
    </source>
</evidence>
<evidence type="ECO:0000256" key="11">
    <source>
        <dbReference type="SAM" id="Phobius"/>
    </source>
</evidence>
<evidence type="ECO:0000256" key="3">
    <source>
        <dbReference type="ARBA" id="ARBA00009105"/>
    </source>
</evidence>
<feature type="compositionally biased region" description="Low complexity" evidence="10">
    <location>
        <begin position="71"/>
        <end position="88"/>
    </location>
</feature>
<dbReference type="GO" id="GO:0000026">
    <property type="term" value="F:alpha-1,2-mannosyltransferase activity"/>
    <property type="evidence" value="ECO:0007669"/>
    <property type="project" value="TreeGrafter"/>
</dbReference>
<proteinExistence type="inferred from homology"/>
<evidence type="ECO:0000256" key="9">
    <source>
        <dbReference type="ARBA" id="ARBA00023136"/>
    </source>
</evidence>
<evidence type="ECO:0000256" key="6">
    <source>
        <dbReference type="ARBA" id="ARBA00022968"/>
    </source>
</evidence>
<keyword evidence="8" id="KW-0333">Golgi apparatus</keyword>
<name>A0A9P6WMJ2_9ASCO</name>
<dbReference type="AlphaFoldDB" id="A0A9P6WMJ2"/>
<sequence length="762" mass="88499">MPEKNNMWQPSSSIGAIPKSSSSSTSSTSSSSSNKSNFRFLRRRRRIIILLSLIISSIFALQYFSNSIFHSKSSSSSSSSSTLSSVNDNSKEKDNSVFGALFDLDVVNKYINQITEQSKKEELKSELKESELLVKVNQVEEELLNDSDELRKLYLTHKHNGIVNLGSTGNMADPSLNILKLKDKQSTLNDLEDLNKIKIDNNEKDITDDEINNNNKDRSIPLSNSNMPDEETFSKIKTDEFIKGDIAFQNFFSHILELIARNHLSFPLKRRMVLENGKPVIDNVLFYEITEDILSEKDLYSFFDFPQNFLDDLKVKHENIITGIPDILPQFYNGNGYVVVGGGIYSWYTLLGIETLRKVGSTLPVEVFLPEKSDYDYHFCEKILPQLNAKCIEMNRIFGSEALKNFQVEGYQYKAFALLASSFENAFLLDSDTFPVTNPDVIFDSKLYNEYKMITWPDFWRRTTSPHFYEIRGTEIGMIPIRHLNDYFVNPKYLQKSDGDITNSVTYHDRSGTIPDWTTESGEMLINKKEHFKTLILALYYNHDGPYGYYPLLSQGGAGEGDKETFVAAANFFNKKYYQVYKKPERYFGWWSKYQIWEHSTIVQYNPLSDYELLQNVQNKIRQDMEIDGDNFVYDYDKYYTSAFTPDSSVPMFYHVHDPKMNPYKIMDEKLTENLEGKKIRNMAEDFPRNNFDLERFIWNVINHYICELKLDFKVFEGNDREKLCNEFMIGQLSFLERSSEKITESYSNDNFAEQIRGGRDW</sequence>
<dbReference type="PANTHER" id="PTHR31646">
    <property type="entry name" value="ALPHA-1,2-MANNOSYLTRANSFERASE MNN2"/>
    <property type="match status" value="1"/>
</dbReference>
<comment type="subcellular location">
    <subcellularLocation>
        <location evidence="1">Golgi apparatus membrane</location>
        <topology evidence="1">Single-pass type II membrane protein</topology>
    </subcellularLocation>
</comment>
<dbReference type="InterPro" id="IPR022751">
    <property type="entry name" value="Alpha_mannosyltransferase"/>
</dbReference>
<comment type="pathway">
    <text evidence="2">Protein modification; protein glycosylation.</text>
</comment>
<reference evidence="12" key="1">
    <citation type="submission" date="2020-11" db="EMBL/GenBank/DDBJ databases">
        <title>Kefir isolates.</title>
        <authorList>
            <person name="Marcisauskas S."/>
            <person name="Kim Y."/>
            <person name="Blasche S."/>
        </authorList>
    </citation>
    <scope>NUCLEOTIDE SEQUENCE</scope>
    <source>
        <strain evidence="12">Olga-1</strain>
    </source>
</reference>
<keyword evidence="9 11" id="KW-0472">Membrane</keyword>
<dbReference type="InterPro" id="IPR029044">
    <property type="entry name" value="Nucleotide-diphossugar_trans"/>
</dbReference>
<keyword evidence="7 11" id="KW-1133">Transmembrane helix</keyword>
<dbReference type="EMBL" id="PUHW01000063">
    <property type="protein sequence ID" value="KAG0689740.1"/>
    <property type="molecule type" value="Genomic_DNA"/>
</dbReference>
<keyword evidence="4" id="KW-0808">Transferase</keyword>
<feature type="transmembrane region" description="Helical" evidence="11">
    <location>
        <begin position="47"/>
        <end position="65"/>
    </location>
</feature>
<keyword evidence="13" id="KW-1185">Reference proteome</keyword>
<feature type="compositionally biased region" description="Low complexity" evidence="10">
    <location>
        <begin position="10"/>
        <end position="35"/>
    </location>
</feature>
<comment type="similarity">
    <text evidence="3">Belongs to the MNN1/MNT family.</text>
</comment>
<dbReference type="GO" id="GO:0000139">
    <property type="term" value="C:Golgi membrane"/>
    <property type="evidence" value="ECO:0007669"/>
    <property type="project" value="UniProtKB-SubCell"/>
</dbReference>
<feature type="region of interest" description="Disordered" evidence="10">
    <location>
        <begin position="206"/>
        <end position="229"/>
    </location>
</feature>
<evidence type="ECO:0000256" key="4">
    <source>
        <dbReference type="ARBA" id="ARBA00022679"/>
    </source>
</evidence>
<feature type="region of interest" description="Disordered" evidence="10">
    <location>
        <begin position="1"/>
        <end position="35"/>
    </location>
</feature>
<dbReference type="GO" id="GO:0046354">
    <property type="term" value="P:mannan biosynthetic process"/>
    <property type="evidence" value="ECO:0007669"/>
    <property type="project" value="TreeGrafter"/>
</dbReference>
<evidence type="ECO:0000313" key="12">
    <source>
        <dbReference type="EMBL" id="KAG0689740.1"/>
    </source>
</evidence>
<protein>
    <recommendedName>
        <fullName evidence="14">Alpha-1,2-mannosyltransferase</fullName>
    </recommendedName>
</protein>
<evidence type="ECO:0000256" key="2">
    <source>
        <dbReference type="ARBA" id="ARBA00004922"/>
    </source>
</evidence>
<comment type="caution">
    <text evidence="12">The sequence shown here is derived from an EMBL/GenBank/DDBJ whole genome shotgun (WGS) entry which is preliminary data.</text>
</comment>